<dbReference type="RefSeq" id="XP_016600354.1">
    <property type="nucleotide sequence ID" value="XM_016746638.1"/>
</dbReference>
<evidence type="ECO:0000313" key="2">
    <source>
        <dbReference type="EMBL" id="KGO59013.1"/>
    </source>
</evidence>
<evidence type="ECO:0000313" key="3">
    <source>
        <dbReference type="Proteomes" id="UP000030143"/>
    </source>
</evidence>
<sequence length="118" mass="13274">MAPKKVMTKSPQRQVTKHHLRDEDVMLLWKLVKLNCKKVGIAALSKELNLEVAAVHMRWSWLNAKFEAFQKKVNEKETTAAAASSADTTMKDIDDSEDTKEAEETEEAKGGNNDEDAE</sequence>
<dbReference type="Proteomes" id="UP000030143">
    <property type="component" value="Unassembled WGS sequence"/>
</dbReference>
<reference evidence="2 3" key="1">
    <citation type="journal article" date="2015" name="Mol. Plant Microbe Interact.">
        <title>Genome, transcriptome, and functional analyses of Penicillium expansum provide new insights into secondary metabolism and pathogenicity.</title>
        <authorList>
            <person name="Ballester A.R."/>
            <person name="Marcet-Houben M."/>
            <person name="Levin E."/>
            <person name="Sela N."/>
            <person name="Selma-Lazaro C."/>
            <person name="Carmona L."/>
            <person name="Wisniewski M."/>
            <person name="Droby S."/>
            <person name="Gonzalez-Candelas L."/>
            <person name="Gabaldon T."/>
        </authorList>
    </citation>
    <scope>NUCLEOTIDE SEQUENCE [LARGE SCALE GENOMIC DNA]</scope>
    <source>
        <strain evidence="2 3">MD-8</strain>
    </source>
</reference>
<dbReference type="PhylomeDB" id="A0A0A2JWI3"/>
<dbReference type="OrthoDB" id="3944408at2759"/>
<dbReference type="HOGENOM" id="CLU_2146726_0_0_1"/>
<name>A0A0A2JWI3_PENEN</name>
<evidence type="ECO:0000256" key="1">
    <source>
        <dbReference type="SAM" id="MobiDB-lite"/>
    </source>
</evidence>
<feature type="compositionally biased region" description="Low complexity" evidence="1">
    <location>
        <begin position="79"/>
        <end position="88"/>
    </location>
</feature>
<feature type="compositionally biased region" description="Acidic residues" evidence="1">
    <location>
        <begin position="94"/>
        <end position="106"/>
    </location>
</feature>
<feature type="region of interest" description="Disordered" evidence="1">
    <location>
        <begin position="76"/>
        <end position="118"/>
    </location>
</feature>
<proteinExistence type="predicted"/>
<accession>A0A0A2JWI3</accession>
<keyword evidence="3" id="KW-1185">Reference proteome</keyword>
<dbReference type="EMBL" id="JQFZ01000110">
    <property type="protein sequence ID" value="KGO59013.1"/>
    <property type="molecule type" value="Genomic_DNA"/>
</dbReference>
<comment type="caution">
    <text evidence="2">The sequence shown here is derived from an EMBL/GenBank/DDBJ whole genome shotgun (WGS) entry which is preliminary data.</text>
</comment>
<dbReference type="AlphaFoldDB" id="A0A0A2JWI3"/>
<organism evidence="2 3">
    <name type="scientific">Penicillium expansum</name>
    <name type="common">Blue mold rot fungus</name>
    <dbReference type="NCBI Taxonomy" id="27334"/>
    <lineage>
        <taxon>Eukaryota</taxon>
        <taxon>Fungi</taxon>
        <taxon>Dikarya</taxon>
        <taxon>Ascomycota</taxon>
        <taxon>Pezizomycotina</taxon>
        <taxon>Eurotiomycetes</taxon>
        <taxon>Eurotiomycetidae</taxon>
        <taxon>Eurotiales</taxon>
        <taxon>Aspergillaceae</taxon>
        <taxon>Penicillium</taxon>
    </lineage>
</organism>
<gene>
    <name evidence="2" type="ORF">PEX2_093680</name>
</gene>
<dbReference type="GeneID" id="27682058"/>
<dbReference type="VEuPathDB" id="FungiDB:PEXP_064130"/>
<protein>
    <submittedName>
        <fullName evidence="2">Uncharacterized protein</fullName>
    </submittedName>
</protein>